<dbReference type="SMART" id="SM00862">
    <property type="entry name" value="Trans_reg_C"/>
    <property type="match status" value="1"/>
</dbReference>
<reference evidence="7" key="1">
    <citation type="submission" date="2021-01" db="EMBL/GenBank/DDBJ databases">
        <title>Whole genome shotgun sequence of Virgisporangium aurantiacum NBRC 16421.</title>
        <authorList>
            <person name="Komaki H."/>
            <person name="Tamura T."/>
        </authorList>
    </citation>
    <scope>NUCLEOTIDE SEQUENCE</scope>
    <source>
        <strain evidence="7">NBRC 16421</strain>
    </source>
</reference>
<dbReference type="InterPro" id="IPR001867">
    <property type="entry name" value="OmpR/PhoB-type_DNA-bd"/>
</dbReference>
<evidence type="ECO:0008006" key="9">
    <source>
        <dbReference type="Google" id="ProtNLM"/>
    </source>
</evidence>
<dbReference type="EMBL" id="BOPG01000105">
    <property type="protein sequence ID" value="GIJ63961.1"/>
    <property type="molecule type" value="Genomic_DNA"/>
</dbReference>
<comment type="similarity">
    <text evidence="1">Belongs to the AfsR/DnrI/RedD regulatory family.</text>
</comment>
<dbReference type="SUPFAM" id="SSF48452">
    <property type="entry name" value="TPR-like"/>
    <property type="match status" value="1"/>
</dbReference>
<comment type="caution">
    <text evidence="7">The sequence shown here is derived from an EMBL/GenBank/DDBJ whole genome shotgun (WGS) entry which is preliminary data.</text>
</comment>
<evidence type="ECO:0000313" key="8">
    <source>
        <dbReference type="Proteomes" id="UP000612585"/>
    </source>
</evidence>
<keyword evidence="4" id="KW-0804">Transcription</keyword>
<feature type="domain" description="OmpR/PhoB-type" evidence="5">
    <location>
        <begin position="26"/>
        <end position="99"/>
    </location>
</feature>
<dbReference type="InterPro" id="IPR011990">
    <property type="entry name" value="TPR-like_helical_dom_sf"/>
</dbReference>
<dbReference type="Gene3D" id="1.10.10.10">
    <property type="entry name" value="Winged helix-like DNA-binding domain superfamily/Winged helix DNA-binding domain"/>
    <property type="match status" value="1"/>
</dbReference>
<dbReference type="PANTHER" id="PTHR35807">
    <property type="entry name" value="TRANSCRIPTIONAL REGULATOR REDD-RELATED"/>
    <property type="match status" value="1"/>
</dbReference>
<dbReference type="Pfam" id="PF03704">
    <property type="entry name" value="BTAD"/>
    <property type="match status" value="1"/>
</dbReference>
<organism evidence="7 8">
    <name type="scientific">Virgisporangium aurantiacum</name>
    <dbReference type="NCBI Taxonomy" id="175570"/>
    <lineage>
        <taxon>Bacteria</taxon>
        <taxon>Bacillati</taxon>
        <taxon>Actinomycetota</taxon>
        <taxon>Actinomycetes</taxon>
        <taxon>Micromonosporales</taxon>
        <taxon>Micromonosporaceae</taxon>
        <taxon>Virgisporangium</taxon>
    </lineage>
</organism>
<keyword evidence="8" id="KW-1185">Reference proteome</keyword>
<dbReference type="InterPro" id="IPR016032">
    <property type="entry name" value="Sig_transdc_resp-reg_C-effctor"/>
</dbReference>
<evidence type="ECO:0000256" key="4">
    <source>
        <dbReference type="ARBA" id="ARBA00023163"/>
    </source>
</evidence>
<dbReference type="AlphaFoldDB" id="A0A8J3ZHK3"/>
<protein>
    <recommendedName>
        <fullName evidence="9">DNA-binding transcriptional activator of the SARP family</fullName>
    </recommendedName>
</protein>
<evidence type="ECO:0000256" key="1">
    <source>
        <dbReference type="ARBA" id="ARBA00005820"/>
    </source>
</evidence>
<feature type="domain" description="Bacterial transcriptional activator" evidence="6">
    <location>
        <begin position="106"/>
        <end position="251"/>
    </location>
</feature>
<evidence type="ECO:0000259" key="5">
    <source>
        <dbReference type="SMART" id="SM00862"/>
    </source>
</evidence>
<dbReference type="CDD" id="cd15831">
    <property type="entry name" value="BTAD"/>
    <property type="match status" value="1"/>
</dbReference>
<accession>A0A8J3ZHK3</accession>
<dbReference type="InterPro" id="IPR005158">
    <property type="entry name" value="BTAD"/>
</dbReference>
<sequence>MAGKTGALMRFYVLGRLDVRDDRGGQRRIRHGKQRDVLGLLLLRRNSLVPVTGLIDTLWDVGPPSSARKNLQTYVWHLRRALGKDDAHRLRHEPPGYLIEVGPDELDLDRFENVIGQGRRALDAGDQVAARGLLQTALSYWQGQPLANTGLDPRTCPQLAQLVERYLTTLEKRIQIDLRLGNGQDLIPELRRLTIEHPLRERLHCQLMVALHHSGRQVEALQVYADVDSLLRRQFGMEPGRLLRGTQRAILTEADTLETLHELDTAFPVAVP</sequence>
<dbReference type="Gene3D" id="1.25.40.10">
    <property type="entry name" value="Tetratricopeptide repeat domain"/>
    <property type="match status" value="1"/>
</dbReference>
<dbReference type="GO" id="GO:0006355">
    <property type="term" value="P:regulation of DNA-templated transcription"/>
    <property type="evidence" value="ECO:0007669"/>
    <property type="project" value="InterPro"/>
</dbReference>
<dbReference type="SUPFAM" id="SSF46894">
    <property type="entry name" value="C-terminal effector domain of the bipartite response regulators"/>
    <property type="match status" value="1"/>
</dbReference>
<dbReference type="Proteomes" id="UP000612585">
    <property type="component" value="Unassembled WGS sequence"/>
</dbReference>
<dbReference type="InterPro" id="IPR051677">
    <property type="entry name" value="AfsR-DnrI-RedD_regulator"/>
</dbReference>
<dbReference type="InterPro" id="IPR036388">
    <property type="entry name" value="WH-like_DNA-bd_sf"/>
</dbReference>
<dbReference type="GO" id="GO:0003677">
    <property type="term" value="F:DNA binding"/>
    <property type="evidence" value="ECO:0007669"/>
    <property type="project" value="UniProtKB-KW"/>
</dbReference>
<gene>
    <name evidence="7" type="ORF">Vau01_114770</name>
</gene>
<keyword evidence="3" id="KW-0238">DNA-binding</keyword>
<dbReference type="GO" id="GO:0000160">
    <property type="term" value="P:phosphorelay signal transduction system"/>
    <property type="evidence" value="ECO:0007669"/>
    <property type="project" value="InterPro"/>
</dbReference>
<evidence type="ECO:0000313" key="7">
    <source>
        <dbReference type="EMBL" id="GIJ63961.1"/>
    </source>
</evidence>
<evidence type="ECO:0000256" key="3">
    <source>
        <dbReference type="ARBA" id="ARBA00023125"/>
    </source>
</evidence>
<name>A0A8J3ZHK3_9ACTN</name>
<evidence type="ECO:0000259" key="6">
    <source>
        <dbReference type="SMART" id="SM01043"/>
    </source>
</evidence>
<keyword evidence="2" id="KW-0805">Transcription regulation</keyword>
<evidence type="ECO:0000256" key="2">
    <source>
        <dbReference type="ARBA" id="ARBA00023015"/>
    </source>
</evidence>
<dbReference type="PANTHER" id="PTHR35807:SF1">
    <property type="entry name" value="TRANSCRIPTIONAL REGULATOR REDD"/>
    <property type="match status" value="1"/>
</dbReference>
<dbReference type="SMART" id="SM01043">
    <property type="entry name" value="BTAD"/>
    <property type="match status" value="1"/>
</dbReference>
<proteinExistence type="inferred from homology"/>